<dbReference type="AlphaFoldDB" id="A0A4R0HAC1"/>
<dbReference type="InterPro" id="IPR009467">
    <property type="entry name" value="Glycolipid-bd_prot_put"/>
</dbReference>
<reference evidence="1 2" key="1">
    <citation type="submission" date="2019-02" db="EMBL/GenBank/DDBJ databases">
        <title>Kribbella capetownensis sp. nov. and Kribbella speibonae sp. nov., isolated from soil.</title>
        <authorList>
            <person name="Curtis S.M."/>
            <person name="Norton I."/>
            <person name="Everest G.J."/>
            <person name="Meyers P.R."/>
        </authorList>
    </citation>
    <scope>NUCLEOTIDE SEQUENCE [LARGE SCALE GENOMIC DNA]</scope>
    <source>
        <strain evidence="1 2">KCTC 29219</strain>
    </source>
</reference>
<name>A0A4R0HAC1_9ACTN</name>
<evidence type="ECO:0008006" key="3">
    <source>
        <dbReference type="Google" id="ProtNLM"/>
    </source>
</evidence>
<dbReference type="Proteomes" id="UP000292346">
    <property type="component" value="Unassembled WGS sequence"/>
</dbReference>
<protein>
    <recommendedName>
        <fullName evidence="3">Glycolipid-binding domain-containing protein</fullName>
    </recommendedName>
</protein>
<dbReference type="EMBL" id="SJJZ01000002">
    <property type="protein sequence ID" value="TCC07945.1"/>
    <property type="molecule type" value="Genomic_DNA"/>
</dbReference>
<dbReference type="Pfam" id="PF06475">
    <property type="entry name" value="Glycolipid_bind"/>
    <property type="match status" value="1"/>
</dbReference>
<proteinExistence type="predicted"/>
<organism evidence="1 2">
    <name type="scientific">Kribbella soli</name>
    <dbReference type="NCBI Taxonomy" id="1124743"/>
    <lineage>
        <taxon>Bacteria</taxon>
        <taxon>Bacillati</taxon>
        <taxon>Actinomycetota</taxon>
        <taxon>Actinomycetes</taxon>
        <taxon>Propionibacteriales</taxon>
        <taxon>Kribbellaceae</taxon>
        <taxon>Kribbella</taxon>
    </lineage>
</organism>
<accession>A0A4R0HAC1</accession>
<keyword evidence="2" id="KW-1185">Reference proteome</keyword>
<dbReference type="SUPFAM" id="SSF159275">
    <property type="entry name" value="PA1994-like"/>
    <property type="match status" value="1"/>
</dbReference>
<evidence type="ECO:0000313" key="2">
    <source>
        <dbReference type="Proteomes" id="UP000292346"/>
    </source>
</evidence>
<evidence type="ECO:0000313" key="1">
    <source>
        <dbReference type="EMBL" id="TCC07945.1"/>
    </source>
</evidence>
<dbReference type="RefSeq" id="WP_131338903.1">
    <property type="nucleotide sequence ID" value="NZ_SJJZ01000002.1"/>
</dbReference>
<sequence>MELCALPAAASWTHSGARVGFEVLFADAGRLRGRTSAREDDSIWYVGYEITVGADWSTESVEAVNATISGDHEVALTRFPGDRWTVNGVARPDLDGCRDVDFESSAVTNTLPVHRLAFVPGTTLDVPAAFVQADDLAVVRLEQRYTLTSSDERGHVFHYESATFDFECELTFDASGLVLDYPGIAVRDR</sequence>
<gene>
    <name evidence="1" type="ORF">E0H45_18595</name>
</gene>
<dbReference type="OrthoDB" id="7347529at2"/>
<comment type="caution">
    <text evidence="1">The sequence shown here is derived from an EMBL/GenBank/DDBJ whole genome shotgun (WGS) entry which is preliminary data.</text>
</comment>